<name>A0A917I2X5_9FLAO</name>
<organism evidence="2 3">
    <name type="scientific">Polaribacter pacificus</name>
    <dbReference type="NCBI Taxonomy" id="1775173"/>
    <lineage>
        <taxon>Bacteria</taxon>
        <taxon>Pseudomonadati</taxon>
        <taxon>Bacteroidota</taxon>
        <taxon>Flavobacteriia</taxon>
        <taxon>Flavobacteriales</taxon>
        <taxon>Flavobacteriaceae</taxon>
    </lineage>
</organism>
<keyword evidence="1" id="KW-0812">Transmembrane</keyword>
<gene>
    <name evidence="2" type="ORF">GCM10011416_23980</name>
</gene>
<protein>
    <submittedName>
        <fullName evidence="2">Uncharacterized protein</fullName>
    </submittedName>
</protein>
<sequence>MSDKIFEHPKISGIVLIIIGGAILTYNLKRENRFNFEDFGFLDWQAFLSTWILTILTFVYGVNLLIK</sequence>
<reference evidence="2" key="2">
    <citation type="submission" date="2020-09" db="EMBL/GenBank/DDBJ databases">
        <authorList>
            <person name="Sun Q."/>
            <person name="Zhou Y."/>
        </authorList>
    </citation>
    <scope>NUCLEOTIDE SEQUENCE</scope>
    <source>
        <strain evidence="2">CGMCC 1.15763</strain>
    </source>
</reference>
<dbReference type="Proteomes" id="UP000633278">
    <property type="component" value="Unassembled WGS sequence"/>
</dbReference>
<accession>A0A917I2X5</accession>
<dbReference type="EMBL" id="BMJW01000004">
    <property type="protein sequence ID" value="GGH04063.1"/>
    <property type="molecule type" value="Genomic_DNA"/>
</dbReference>
<reference evidence="2" key="1">
    <citation type="journal article" date="2014" name="Int. J. Syst. Evol. Microbiol.">
        <title>Complete genome sequence of Corynebacterium casei LMG S-19264T (=DSM 44701T), isolated from a smear-ripened cheese.</title>
        <authorList>
            <consortium name="US DOE Joint Genome Institute (JGI-PGF)"/>
            <person name="Walter F."/>
            <person name="Albersmeier A."/>
            <person name="Kalinowski J."/>
            <person name="Ruckert C."/>
        </authorList>
    </citation>
    <scope>NUCLEOTIDE SEQUENCE</scope>
    <source>
        <strain evidence="2">CGMCC 1.15763</strain>
    </source>
</reference>
<evidence type="ECO:0000313" key="3">
    <source>
        <dbReference type="Proteomes" id="UP000633278"/>
    </source>
</evidence>
<keyword evidence="1" id="KW-0472">Membrane</keyword>
<dbReference type="AlphaFoldDB" id="A0A917I2X5"/>
<keyword evidence="1" id="KW-1133">Transmembrane helix</keyword>
<comment type="caution">
    <text evidence="2">The sequence shown here is derived from an EMBL/GenBank/DDBJ whole genome shotgun (WGS) entry which is preliminary data.</text>
</comment>
<proteinExistence type="predicted"/>
<dbReference type="RefSeq" id="WP_188599601.1">
    <property type="nucleotide sequence ID" value="NZ_BMJW01000004.1"/>
</dbReference>
<evidence type="ECO:0000313" key="2">
    <source>
        <dbReference type="EMBL" id="GGH04063.1"/>
    </source>
</evidence>
<evidence type="ECO:0000256" key="1">
    <source>
        <dbReference type="SAM" id="Phobius"/>
    </source>
</evidence>
<feature type="transmembrane region" description="Helical" evidence="1">
    <location>
        <begin position="12"/>
        <end position="28"/>
    </location>
</feature>
<feature type="transmembrane region" description="Helical" evidence="1">
    <location>
        <begin position="48"/>
        <end position="66"/>
    </location>
</feature>
<keyword evidence="3" id="KW-1185">Reference proteome</keyword>